<reference evidence="3 4" key="1">
    <citation type="submission" date="2020-09" db="EMBL/GenBank/DDBJ databases">
        <title>Biosynthesis of the nuclear factor of activated T cells inhibitor NFAT-133 and its congeners in Streptomyces pactum.</title>
        <authorList>
            <person name="Zhou W."/>
            <person name="Posri P."/>
            <person name="Abugrain M.E."/>
            <person name="Weisberg A.J."/>
            <person name="Chang J.H."/>
            <person name="Mahmud T."/>
        </authorList>
    </citation>
    <scope>NUCLEOTIDE SEQUENCE [LARGE SCALE GENOMIC DNA]</scope>
    <source>
        <strain evidence="3 4">ATCC 27456</strain>
    </source>
</reference>
<accession>A0ABS0NKG6</accession>
<gene>
    <name evidence="3" type="ORF">IHE55_12950</name>
</gene>
<dbReference type="Proteomes" id="UP000807371">
    <property type="component" value="Unassembled WGS sequence"/>
</dbReference>
<evidence type="ECO:0008006" key="5">
    <source>
        <dbReference type="Google" id="ProtNLM"/>
    </source>
</evidence>
<name>A0ABS0NKG6_9ACTN</name>
<dbReference type="EMBL" id="JACYXC010000001">
    <property type="protein sequence ID" value="MBH5335656.1"/>
    <property type="molecule type" value="Genomic_DNA"/>
</dbReference>
<keyword evidence="2" id="KW-0812">Transmembrane</keyword>
<organism evidence="3 4">
    <name type="scientific">Streptomyces pactum</name>
    <dbReference type="NCBI Taxonomy" id="68249"/>
    <lineage>
        <taxon>Bacteria</taxon>
        <taxon>Bacillati</taxon>
        <taxon>Actinomycetota</taxon>
        <taxon>Actinomycetes</taxon>
        <taxon>Kitasatosporales</taxon>
        <taxon>Streptomycetaceae</taxon>
        <taxon>Streptomyces</taxon>
    </lineage>
</organism>
<sequence length="171" mass="18466">MSEDQQPGGPRPEPLRFFGTTWVEHDGGYAARRVGVAAGSLVAAAAGAFVLLLAVQGLAVSESGGLLNTLLIAAFAICGFLAFRRTWTGFGHRPEPVADEAAEKSMRSIRAIGFVGVLLAYFFRSFVEAPGEKLLRAEYEAEREAYERRRAARTGNPAGRGGPSARKRKRR</sequence>
<evidence type="ECO:0000313" key="3">
    <source>
        <dbReference type="EMBL" id="MBH5335656.1"/>
    </source>
</evidence>
<protein>
    <recommendedName>
        <fullName evidence="5">EamA/RhaT family transporter</fullName>
    </recommendedName>
</protein>
<keyword evidence="2" id="KW-0472">Membrane</keyword>
<feature type="transmembrane region" description="Helical" evidence="2">
    <location>
        <begin position="34"/>
        <end position="59"/>
    </location>
</feature>
<dbReference type="RefSeq" id="WP_197989175.1">
    <property type="nucleotide sequence ID" value="NZ_JACYXC010000001.1"/>
</dbReference>
<keyword evidence="4" id="KW-1185">Reference proteome</keyword>
<keyword evidence="2" id="KW-1133">Transmembrane helix</keyword>
<comment type="caution">
    <text evidence="3">The sequence shown here is derived from an EMBL/GenBank/DDBJ whole genome shotgun (WGS) entry which is preliminary data.</text>
</comment>
<proteinExistence type="predicted"/>
<feature type="region of interest" description="Disordered" evidence="1">
    <location>
        <begin position="146"/>
        <end position="171"/>
    </location>
</feature>
<evidence type="ECO:0000256" key="2">
    <source>
        <dbReference type="SAM" id="Phobius"/>
    </source>
</evidence>
<evidence type="ECO:0000256" key="1">
    <source>
        <dbReference type="SAM" id="MobiDB-lite"/>
    </source>
</evidence>
<feature type="transmembrane region" description="Helical" evidence="2">
    <location>
        <begin position="65"/>
        <end position="83"/>
    </location>
</feature>
<evidence type="ECO:0000313" key="4">
    <source>
        <dbReference type="Proteomes" id="UP000807371"/>
    </source>
</evidence>